<reference evidence="1 2" key="1">
    <citation type="journal article" date="2021" name="Hortic Res">
        <title>High-quality reference genome and annotation aids understanding of berry development for evergreen blueberry (Vaccinium darrowii).</title>
        <authorList>
            <person name="Yu J."/>
            <person name="Hulse-Kemp A.M."/>
            <person name="Babiker E."/>
            <person name="Staton M."/>
        </authorList>
    </citation>
    <scope>NUCLEOTIDE SEQUENCE [LARGE SCALE GENOMIC DNA]</scope>
    <source>
        <strain evidence="2">cv. NJ 8807/NJ 8810</strain>
        <tissue evidence="1">Young leaf</tissue>
    </source>
</reference>
<evidence type="ECO:0000313" key="2">
    <source>
        <dbReference type="Proteomes" id="UP000828048"/>
    </source>
</evidence>
<accession>A0ACB7Y3Y9</accession>
<dbReference type="Proteomes" id="UP000828048">
    <property type="component" value="Chromosome 5"/>
</dbReference>
<keyword evidence="2" id="KW-1185">Reference proteome</keyword>
<sequence length="249" mass="28915">MENMKKEDQQACEWLANISPMHWTRSHFKDTVKCDMVCNNLCEAFNRAILEAREKPIIEMLEWIRCYLSKRMEVRKEWIAKFRDELLPNCYSKLEAIKDWSANSSATCYAKAYQQLIKPINGYKMWPKTDFTPVFPPNERRKLGRPKLKRTRDPEEYLNPKDPKKLRRLGQNSVYCRRCGIHGHNKRTCTTPLPEGTEKEGEEHVPSNYAQAIEATEATQGSQASIITTVTNQSSGSRYANTNRLHGVQ</sequence>
<protein>
    <submittedName>
        <fullName evidence="1">Uncharacterized protein</fullName>
    </submittedName>
</protein>
<dbReference type="EMBL" id="CM037155">
    <property type="protein sequence ID" value="KAH7847923.1"/>
    <property type="molecule type" value="Genomic_DNA"/>
</dbReference>
<gene>
    <name evidence="1" type="ORF">Vadar_031662</name>
</gene>
<organism evidence="1 2">
    <name type="scientific">Vaccinium darrowii</name>
    <dbReference type="NCBI Taxonomy" id="229202"/>
    <lineage>
        <taxon>Eukaryota</taxon>
        <taxon>Viridiplantae</taxon>
        <taxon>Streptophyta</taxon>
        <taxon>Embryophyta</taxon>
        <taxon>Tracheophyta</taxon>
        <taxon>Spermatophyta</taxon>
        <taxon>Magnoliopsida</taxon>
        <taxon>eudicotyledons</taxon>
        <taxon>Gunneridae</taxon>
        <taxon>Pentapetalae</taxon>
        <taxon>asterids</taxon>
        <taxon>Ericales</taxon>
        <taxon>Ericaceae</taxon>
        <taxon>Vaccinioideae</taxon>
        <taxon>Vaccinieae</taxon>
        <taxon>Vaccinium</taxon>
    </lineage>
</organism>
<proteinExistence type="predicted"/>
<name>A0ACB7Y3Y9_9ERIC</name>
<evidence type="ECO:0000313" key="1">
    <source>
        <dbReference type="EMBL" id="KAH7847923.1"/>
    </source>
</evidence>
<comment type="caution">
    <text evidence="1">The sequence shown here is derived from an EMBL/GenBank/DDBJ whole genome shotgun (WGS) entry which is preliminary data.</text>
</comment>